<gene>
    <name evidence="1" type="ORF">Amon02_000180600</name>
</gene>
<reference evidence="1" key="1">
    <citation type="submission" date="2023-04" db="EMBL/GenBank/DDBJ databases">
        <title>Ambrosiozyma monospora NBRC 10751.</title>
        <authorList>
            <person name="Ichikawa N."/>
            <person name="Sato H."/>
            <person name="Tonouchi N."/>
        </authorList>
    </citation>
    <scope>NUCLEOTIDE SEQUENCE</scope>
    <source>
        <strain evidence="1">NBRC 10751</strain>
    </source>
</reference>
<organism evidence="1 2">
    <name type="scientific">Ambrosiozyma monospora</name>
    <name type="common">Yeast</name>
    <name type="synonym">Endomycopsis monosporus</name>
    <dbReference type="NCBI Taxonomy" id="43982"/>
    <lineage>
        <taxon>Eukaryota</taxon>
        <taxon>Fungi</taxon>
        <taxon>Dikarya</taxon>
        <taxon>Ascomycota</taxon>
        <taxon>Saccharomycotina</taxon>
        <taxon>Pichiomycetes</taxon>
        <taxon>Pichiales</taxon>
        <taxon>Pichiaceae</taxon>
        <taxon>Ambrosiozyma</taxon>
    </lineage>
</organism>
<protein>
    <submittedName>
        <fullName evidence="1">Unnamed protein product</fullName>
    </submittedName>
</protein>
<accession>A0ACB5SW92</accession>
<keyword evidence="2" id="KW-1185">Reference proteome</keyword>
<proteinExistence type="predicted"/>
<dbReference type="Proteomes" id="UP001165064">
    <property type="component" value="Unassembled WGS sequence"/>
</dbReference>
<dbReference type="EMBL" id="BSXS01000955">
    <property type="protein sequence ID" value="GME74554.1"/>
    <property type="molecule type" value="Genomic_DNA"/>
</dbReference>
<comment type="caution">
    <text evidence="1">The sequence shown here is derived from an EMBL/GenBank/DDBJ whole genome shotgun (WGS) entry which is preliminary data.</text>
</comment>
<evidence type="ECO:0000313" key="2">
    <source>
        <dbReference type="Proteomes" id="UP001165064"/>
    </source>
</evidence>
<name>A0ACB5SW92_AMBMO</name>
<sequence length="851" mass="93908">MFAVPTNLNEHASGPVPKPKRLSFGGFMTGLINKPSVPVPALPNTVRKQRSHSHLQSYLQSQSQSQSQSHLQQPQRQTQSEIQFLDKKLKPDFESNTKRLSLPFLEMIKKTNSAALSAIETREEKGKVSPSLSSPSSSFSSFSSSSSMSAKQPLISIPEFNSIHQEHQNQYQQHPHTNSDITNSKMASNKDILELITVLKQATSHFTLPEELSAGPANQVIGLLETFEAIHTTGRKESVVSYSDSVCPGTVSNSSTTGAASGSGSGSGCMKDKLRKTVRKVSKKFQNNLIAVSDEQYTDETYVPVSDLSPVSAPLSADIPLPKAKKEATHHEDMGPFTETLPTDFVVSTTELVQFLSTNLILYPADTIRISDLLQSQQNFEHTDESSLLLQQQIIEVVNSFRKLLIRKFDTFASWNYIITHSIGNSRFATFCQKRHSIIQYEDDRKFVDAYKVALIQWNKKARAPDKRATCATFVDGRAFVSSTYGGSNEMMLSRAVTVLRITGDEQRKLNEISAHQSFVSSDGIDYDDFDDVLSNFSFNFGDDFKAANVFKNEDVDSGLVHTVKAFKQPATATSISSHSNNIHEYPSSARVLNPDLIKHVSSSFPSSFPSSGFSRAPTSISSSISSHASDSINFSDNALSSNDSFETPIFSPKIKNQSQSSDFSTSTRSSSPATILMDFKDPFNPNSCTLPPPSEPAPPPPLPAAASTSPRSSCNLNPSNNEPDPVTQKVINNIWLKMFILAQPNYVISNVPKFVHPRDLFHSFCPNASKQTTFENLSHDTQLIFYLGFKKYYEEYFTGHNGPDSDEVKFGYGQLTLEELEYVELRGNVVGACMQFGDRVAADLISGKSI</sequence>
<evidence type="ECO:0000313" key="1">
    <source>
        <dbReference type="EMBL" id="GME74554.1"/>
    </source>
</evidence>